<keyword evidence="6" id="KW-1185">Reference proteome</keyword>
<feature type="region of interest" description="Disordered" evidence="3">
    <location>
        <begin position="1"/>
        <end position="34"/>
    </location>
</feature>
<evidence type="ECO:0000256" key="2">
    <source>
        <dbReference type="ARBA" id="ARBA00022833"/>
    </source>
</evidence>
<evidence type="ECO:0000256" key="1">
    <source>
        <dbReference type="ARBA" id="ARBA00022723"/>
    </source>
</evidence>
<organism evidence="5 6">
    <name type="scientific">Halomonas salifodinae</name>
    <dbReference type="NCBI Taxonomy" id="438745"/>
    <lineage>
        <taxon>Bacteria</taxon>
        <taxon>Pseudomonadati</taxon>
        <taxon>Pseudomonadota</taxon>
        <taxon>Gammaproteobacteria</taxon>
        <taxon>Oceanospirillales</taxon>
        <taxon>Halomonadaceae</taxon>
        <taxon>Halomonas</taxon>
    </lineage>
</organism>
<dbReference type="InterPro" id="IPR016192">
    <property type="entry name" value="APOBEC/CMP_deaminase_Zn-bd"/>
</dbReference>
<name>A0ABW2F0V6_9GAMM</name>
<accession>A0ABW2F0V6</accession>
<dbReference type="InterPro" id="IPR002125">
    <property type="entry name" value="CMP_dCMP_dom"/>
</dbReference>
<dbReference type="PANTHER" id="PTHR11079:SF162">
    <property type="entry name" value="RIBOFLAVIN BIOSYNTHESIS PROTEIN PYRD, CHLOROPLASTIC"/>
    <property type="match status" value="1"/>
</dbReference>
<dbReference type="EMBL" id="JBHSZP010000040">
    <property type="protein sequence ID" value="MFC7091675.1"/>
    <property type="molecule type" value="Genomic_DNA"/>
</dbReference>
<dbReference type="InterPro" id="IPR016193">
    <property type="entry name" value="Cytidine_deaminase-like"/>
</dbReference>
<keyword evidence="2" id="KW-0862">Zinc</keyword>
<dbReference type="CDD" id="cd01284">
    <property type="entry name" value="Riboflavin_deaminase-reductase"/>
    <property type="match status" value="1"/>
</dbReference>
<gene>
    <name evidence="5" type="ORF">ACFQH5_19205</name>
</gene>
<dbReference type="Proteomes" id="UP001596411">
    <property type="component" value="Unassembled WGS sequence"/>
</dbReference>
<comment type="caution">
    <text evidence="5">The sequence shown here is derived from an EMBL/GenBank/DDBJ whole genome shotgun (WGS) entry which is preliminary data.</text>
</comment>
<sequence>MIQTGTELEFGMNPASCNRSQLNKSRKTNGFQPPLRSALTVGERLASHETFMALALSESKKALPGCLPNPPVGCVLVRDGLAVSTGYTRAPGEYHAEADALEKYSGPLSELTAYVTLEPCSFHGRTPSCADALIANGIKQVVVALVDPDPRNNGQGLEKLRQAGVEVVQGIGVGEVSEFLEQYLGNS</sequence>
<dbReference type="PROSITE" id="PS00903">
    <property type="entry name" value="CYT_DCMP_DEAMINASES_1"/>
    <property type="match status" value="1"/>
</dbReference>
<dbReference type="PROSITE" id="PS51747">
    <property type="entry name" value="CYT_DCMP_DEAMINASES_2"/>
    <property type="match status" value="1"/>
</dbReference>
<dbReference type="SUPFAM" id="SSF53927">
    <property type="entry name" value="Cytidine deaminase-like"/>
    <property type="match status" value="1"/>
</dbReference>
<dbReference type="Gene3D" id="3.40.140.10">
    <property type="entry name" value="Cytidine Deaminase, domain 2"/>
    <property type="match status" value="1"/>
</dbReference>
<evidence type="ECO:0000259" key="4">
    <source>
        <dbReference type="PROSITE" id="PS51747"/>
    </source>
</evidence>
<evidence type="ECO:0000313" key="6">
    <source>
        <dbReference type="Proteomes" id="UP001596411"/>
    </source>
</evidence>
<keyword evidence="1" id="KW-0479">Metal-binding</keyword>
<dbReference type="Pfam" id="PF00383">
    <property type="entry name" value="dCMP_cyt_deam_1"/>
    <property type="match status" value="1"/>
</dbReference>
<feature type="compositionally biased region" description="Polar residues" evidence="3">
    <location>
        <begin position="15"/>
        <end position="31"/>
    </location>
</feature>
<protein>
    <submittedName>
        <fullName evidence="5">Bifunctional diaminohydroxyphosphoribosylaminopyrimidine deaminase/5-amino-6-(5-phosphoribosylamino)uracil reductase RibD</fullName>
    </submittedName>
</protein>
<dbReference type="PANTHER" id="PTHR11079">
    <property type="entry name" value="CYTOSINE DEAMINASE FAMILY MEMBER"/>
    <property type="match status" value="1"/>
</dbReference>
<evidence type="ECO:0000313" key="5">
    <source>
        <dbReference type="EMBL" id="MFC7091675.1"/>
    </source>
</evidence>
<proteinExistence type="predicted"/>
<reference evidence="6" key="1">
    <citation type="journal article" date="2019" name="Int. J. Syst. Evol. Microbiol.">
        <title>The Global Catalogue of Microorganisms (GCM) 10K type strain sequencing project: providing services to taxonomists for standard genome sequencing and annotation.</title>
        <authorList>
            <consortium name="The Broad Institute Genomics Platform"/>
            <consortium name="The Broad Institute Genome Sequencing Center for Infectious Disease"/>
            <person name="Wu L."/>
            <person name="Ma J."/>
        </authorList>
    </citation>
    <scope>NUCLEOTIDE SEQUENCE [LARGE SCALE GENOMIC DNA]</scope>
    <source>
        <strain evidence="6">CGMCC 1.13666</strain>
    </source>
</reference>
<feature type="domain" description="CMP/dCMP-type deaminase" evidence="4">
    <location>
        <begin position="46"/>
        <end position="168"/>
    </location>
</feature>
<evidence type="ECO:0000256" key="3">
    <source>
        <dbReference type="SAM" id="MobiDB-lite"/>
    </source>
</evidence>